<evidence type="ECO:0000313" key="1">
    <source>
        <dbReference type="EMBL" id="THU77707.1"/>
    </source>
</evidence>
<proteinExistence type="predicted"/>
<reference evidence="1 2" key="1">
    <citation type="journal article" date="2019" name="Nat. Ecol. Evol.">
        <title>Megaphylogeny resolves global patterns of mushroom evolution.</title>
        <authorList>
            <person name="Varga T."/>
            <person name="Krizsan K."/>
            <person name="Foldi C."/>
            <person name="Dima B."/>
            <person name="Sanchez-Garcia M."/>
            <person name="Sanchez-Ramirez S."/>
            <person name="Szollosi G.J."/>
            <person name="Szarkandi J.G."/>
            <person name="Papp V."/>
            <person name="Albert L."/>
            <person name="Andreopoulos W."/>
            <person name="Angelini C."/>
            <person name="Antonin V."/>
            <person name="Barry K.W."/>
            <person name="Bougher N.L."/>
            <person name="Buchanan P."/>
            <person name="Buyck B."/>
            <person name="Bense V."/>
            <person name="Catcheside P."/>
            <person name="Chovatia M."/>
            <person name="Cooper J."/>
            <person name="Damon W."/>
            <person name="Desjardin D."/>
            <person name="Finy P."/>
            <person name="Geml J."/>
            <person name="Haridas S."/>
            <person name="Hughes K."/>
            <person name="Justo A."/>
            <person name="Karasinski D."/>
            <person name="Kautmanova I."/>
            <person name="Kiss B."/>
            <person name="Kocsube S."/>
            <person name="Kotiranta H."/>
            <person name="LaButti K.M."/>
            <person name="Lechner B.E."/>
            <person name="Liimatainen K."/>
            <person name="Lipzen A."/>
            <person name="Lukacs Z."/>
            <person name="Mihaltcheva S."/>
            <person name="Morgado L.N."/>
            <person name="Niskanen T."/>
            <person name="Noordeloos M.E."/>
            <person name="Ohm R.A."/>
            <person name="Ortiz-Santana B."/>
            <person name="Ovrebo C."/>
            <person name="Racz N."/>
            <person name="Riley R."/>
            <person name="Savchenko A."/>
            <person name="Shiryaev A."/>
            <person name="Soop K."/>
            <person name="Spirin V."/>
            <person name="Szebenyi C."/>
            <person name="Tomsovsky M."/>
            <person name="Tulloss R.E."/>
            <person name="Uehling J."/>
            <person name="Grigoriev I.V."/>
            <person name="Vagvolgyi C."/>
            <person name="Papp T."/>
            <person name="Martin F.M."/>
            <person name="Miettinen O."/>
            <person name="Hibbett D.S."/>
            <person name="Nagy L.G."/>
        </authorList>
    </citation>
    <scope>NUCLEOTIDE SEQUENCE [LARGE SCALE GENOMIC DNA]</scope>
    <source>
        <strain evidence="1 2">CBS 962.96</strain>
    </source>
</reference>
<dbReference type="OrthoDB" id="3244185at2759"/>
<protein>
    <submittedName>
        <fullName evidence="1">Uncharacterized protein</fullName>
    </submittedName>
</protein>
<dbReference type="EMBL" id="ML180359">
    <property type="protein sequence ID" value="THU77707.1"/>
    <property type="molecule type" value="Genomic_DNA"/>
</dbReference>
<name>A0A4S8KPU2_DENBC</name>
<keyword evidence="2" id="KW-1185">Reference proteome</keyword>
<sequence length="61" mass="6810">LAYVEWFTKFSHLDSSTGLYRVKPQIKSDGTRAVSVIPASMIQRSVNLFPKWGGPVPASWT</sequence>
<organism evidence="1 2">
    <name type="scientific">Dendrothele bispora (strain CBS 962.96)</name>
    <dbReference type="NCBI Taxonomy" id="1314807"/>
    <lineage>
        <taxon>Eukaryota</taxon>
        <taxon>Fungi</taxon>
        <taxon>Dikarya</taxon>
        <taxon>Basidiomycota</taxon>
        <taxon>Agaricomycotina</taxon>
        <taxon>Agaricomycetes</taxon>
        <taxon>Agaricomycetidae</taxon>
        <taxon>Agaricales</taxon>
        <taxon>Agaricales incertae sedis</taxon>
        <taxon>Dendrothele</taxon>
    </lineage>
</organism>
<accession>A0A4S8KPU2</accession>
<feature type="non-terminal residue" evidence="1">
    <location>
        <position position="1"/>
    </location>
</feature>
<evidence type="ECO:0000313" key="2">
    <source>
        <dbReference type="Proteomes" id="UP000297245"/>
    </source>
</evidence>
<dbReference type="AlphaFoldDB" id="A0A4S8KPU2"/>
<dbReference type="Proteomes" id="UP000297245">
    <property type="component" value="Unassembled WGS sequence"/>
</dbReference>
<gene>
    <name evidence="1" type="ORF">K435DRAFT_634855</name>
</gene>
<feature type="non-terminal residue" evidence="1">
    <location>
        <position position="61"/>
    </location>
</feature>